<dbReference type="PANTHER" id="PTHR43825:SF1">
    <property type="entry name" value="TRANSKETOLASE-LIKE PYRIMIDINE-BINDING DOMAIN-CONTAINING PROTEIN"/>
    <property type="match status" value="1"/>
</dbReference>
<keyword evidence="3" id="KW-1185">Reference proteome</keyword>
<gene>
    <name evidence="2" type="primary">tkt</name>
    <name evidence="2" type="ORF">GCM10007913_23990</name>
</gene>
<evidence type="ECO:0000313" key="2">
    <source>
        <dbReference type="EMBL" id="GLQ10467.1"/>
    </source>
</evidence>
<dbReference type="InterPro" id="IPR051157">
    <property type="entry name" value="PDH/Transketolase"/>
</dbReference>
<dbReference type="RefSeq" id="WP_284391082.1">
    <property type="nucleotide sequence ID" value="NZ_BSNG01000001.1"/>
</dbReference>
<dbReference type="InterPro" id="IPR029061">
    <property type="entry name" value="THDP-binding"/>
</dbReference>
<dbReference type="InterPro" id="IPR033248">
    <property type="entry name" value="Transketolase_C"/>
</dbReference>
<reference evidence="2" key="2">
    <citation type="submission" date="2023-01" db="EMBL/GenBank/DDBJ databases">
        <title>Draft genome sequence of Devosia yakushimensis strain NBRC 103855.</title>
        <authorList>
            <person name="Sun Q."/>
            <person name="Mori K."/>
        </authorList>
    </citation>
    <scope>NUCLEOTIDE SEQUENCE</scope>
    <source>
        <strain evidence="2">NBRC 103855</strain>
    </source>
</reference>
<dbReference type="InterPro" id="IPR009014">
    <property type="entry name" value="Transketo_C/PFOR_II"/>
</dbReference>
<name>A0ABQ5UGE1_9HYPH</name>
<evidence type="ECO:0000313" key="3">
    <source>
        <dbReference type="Proteomes" id="UP001161406"/>
    </source>
</evidence>
<dbReference type="Pfam" id="PF02780">
    <property type="entry name" value="Transketolase_C"/>
    <property type="match status" value="1"/>
</dbReference>
<evidence type="ECO:0000259" key="1">
    <source>
        <dbReference type="SMART" id="SM00861"/>
    </source>
</evidence>
<accession>A0ABQ5UGE1</accession>
<organism evidence="2 3">
    <name type="scientific">Devosia yakushimensis</name>
    <dbReference type="NCBI Taxonomy" id="470028"/>
    <lineage>
        <taxon>Bacteria</taxon>
        <taxon>Pseudomonadati</taxon>
        <taxon>Pseudomonadota</taxon>
        <taxon>Alphaproteobacteria</taxon>
        <taxon>Hyphomicrobiales</taxon>
        <taxon>Devosiaceae</taxon>
        <taxon>Devosia</taxon>
    </lineage>
</organism>
<comment type="caution">
    <text evidence="2">The sequence shown here is derived from an EMBL/GenBank/DDBJ whole genome shotgun (WGS) entry which is preliminary data.</text>
</comment>
<dbReference type="Gene3D" id="3.40.50.970">
    <property type="match status" value="1"/>
</dbReference>
<dbReference type="SUPFAM" id="SSF52922">
    <property type="entry name" value="TK C-terminal domain-like"/>
    <property type="match status" value="1"/>
</dbReference>
<dbReference type="InterPro" id="IPR005475">
    <property type="entry name" value="Transketolase-like_Pyr-bd"/>
</dbReference>
<dbReference type="SMART" id="SM00861">
    <property type="entry name" value="Transket_pyr"/>
    <property type="match status" value="1"/>
</dbReference>
<proteinExistence type="predicted"/>
<dbReference type="Gene3D" id="3.40.50.920">
    <property type="match status" value="1"/>
</dbReference>
<dbReference type="EMBL" id="BSNG01000001">
    <property type="protein sequence ID" value="GLQ10467.1"/>
    <property type="molecule type" value="Genomic_DNA"/>
</dbReference>
<dbReference type="SUPFAM" id="SSF52518">
    <property type="entry name" value="Thiamin diphosphate-binding fold (THDP-binding)"/>
    <property type="match status" value="1"/>
</dbReference>
<dbReference type="PANTHER" id="PTHR43825">
    <property type="entry name" value="PYRUVATE DEHYDROGENASE E1 COMPONENT"/>
    <property type="match status" value="1"/>
</dbReference>
<dbReference type="Proteomes" id="UP001161406">
    <property type="component" value="Unassembled WGS sequence"/>
</dbReference>
<protein>
    <submittedName>
        <fullName evidence="2">Transketolase</fullName>
    </submittedName>
</protein>
<reference evidence="2" key="1">
    <citation type="journal article" date="2014" name="Int. J. Syst. Evol. Microbiol.">
        <title>Complete genome of a new Firmicutes species belonging to the dominant human colonic microbiota ('Ruminococcus bicirculans') reveals two chromosomes and a selective capacity to utilize plant glucans.</title>
        <authorList>
            <consortium name="NISC Comparative Sequencing Program"/>
            <person name="Wegmann U."/>
            <person name="Louis P."/>
            <person name="Goesmann A."/>
            <person name="Henrissat B."/>
            <person name="Duncan S.H."/>
            <person name="Flint H.J."/>
        </authorList>
    </citation>
    <scope>NUCLEOTIDE SEQUENCE</scope>
    <source>
        <strain evidence="2">NBRC 103855</strain>
    </source>
</reference>
<dbReference type="Pfam" id="PF02779">
    <property type="entry name" value="Transket_pyr"/>
    <property type="match status" value="1"/>
</dbReference>
<sequence length="318" mass="33008">MSAAAPAKSGFFDCRDSFAATIEALAEADPRIVTVVSDSVGSSKLNGFRTKFPDRMVNVGIAEQTLVAVGAGLANGGKVPFVSAASCFITGRALEQVKADIAYSNVNVKLIGQSSGVAYGELGPTHHSIEDLAWLRLFNNLTLIVPADPWQTEQAVRAAAAMDGPVFVRVSRMPVPALERSNPVFEIGKAEILAEGDDAAIIANGTMVHRAIAAAKALAGEGIGVRVINMATVNPLDEAAILAAADTGAIVTVEEHSVRGGLGGAVAEVVTAHEPVPMRIMGFPGFVPTGSAEWLMEHFGLTAAGIADAVRQTVARKR</sequence>
<feature type="domain" description="Transketolase-like pyrimidine-binding" evidence="1">
    <location>
        <begin position="12"/>
        <end position="177"/>
    </location>
</feature>
<dbReference type="CDD" id="cd07033">
    <property type="entry name" value="TPP_PYR_DXS_TK_like"/>
    <property type="match status" value="1"/>
</dbReference>